<sequence>MDWLGKDTLETRKWWSKYRGGVDSKNTNKNYGRISSLQSMVRMGVLTHFLRKKELLGLYSKPASNSSKRKYRLQRPFHSSTI</sequence>
<reference evidence="1 2" key="1">
    <citation type="journal article" date="2017" name="Nat. Commun.">
        <title>Genome assembly with in vitro proximity ligation data and whole-genome triplication in lettuce.</title>
        <authorList>
            <person name="Reyes-Chin-Wo S."/>
            <person name="Wang Z."/>
            <person name="Yang X."/>
            <person name="Kozik A."/>
            <person name="Arikit S."/>
            <person name="Song C."/>
            <person name="Xia L."/>
            <person name="Froenicke L."/>
            <person name="Lavelle D.O."/>
            <person name="Truco M.J."/>
            <person name="Xia R."/>
            <person name="Zhu S."/>
            <person name="Xu C."/>
            <person name="Xu H."/>
            <person name="Xu X."/>
            <person name="Cox K."/>
            <person name="Korf I."/>
            <person name="Meyers B.C."/>
            <person name="Michelmore R.W."/>
        </authorList>
    </citation>
    <scope>NUCLEOTIDE SEQUENCE [LARGE SCALE GENOMIC DNA]</scope>
    <source>
        <strain evidence="2">cv. Salinas</strain>
        <tissue evidence="1">Seedlings</tissue>
    </source>
</reference>
<gene>
    <name evidence="1" type="ORF">LSAT_V11C300109720</name>
</gene>
<organism evidence="1 2">
    <name type="scientific">Lactuca sativa</name>
    <name type="common">Garden lettuce</name>
    <dbReference type="NCBI Taxonomy" id="4236"/>
    <lineage>
        <taxon>Eukaryota</taxon>
        <taxon>Viridiplantae</taxon>
        <taxon>Streptophyta</taxon>
        <taxon>Embryophyta</taxon>
        <taxon>Tracheophyta</taxon>
        <taxon>Spermatophyta</taxon>
        <taxon>Magnoliopsida</taxon>
        <taxon>eudicotyledons</taxon>
        <taxon>Gunneridae</taxon>
        <taxon>Pentapetalae</taxon>
        <taxon>asterids</taxon>
        <taxon>campanulids</taxon>
        <taxon>Asterales</taxon>
        <taxon>Asteraceae</taxon>
        <taxon>Cichorioideae</taxon>
        <taxon>Cichorieae</taxon>
        <taxon>Lactucinae</taxon>
        <taxon>Lactuca</taxon>
    </lineage>
</organism>
<evidence type="ECO:0000313" key="2">
    <source>
        <dbReference type="Proteomes" id="UP000235145"/>
    </source>
</evidence>
<dbReference type="EMBL" id="NBSK02000003">
    <property type="protein sequence ID" value="KAJ0215245.1"/>
    <property type="molecule type" value="Genomic_DNA"/>
</dbReference>
<name>A0A9R1XHW6_LACSA</name>
<dbReference type="AlphaFoldDB" id="A0A9R1XHW6"/>
<keyword evidence="2" id="KW-1185">Reference proteome</keyword>
<dbReference type="Proteomes" id="UP000235145">
    <property type="component" value="Unassembled WGS sequence"/>
</dbReference>
<accession>A0A9R1XHW6</accession>
<proteinExistence type="predicted"/>
<comment type="caution">
    <text evidence="1">The sequence shown here is derived from an EMBL/GenBank/DDBJ whole genome shotgun (WGS) entry which is preliminary data.</text>
</comment>
<protein>
    <submittedName>
        <fullName evidence="1">Uncharacterized protein</fullName>
    </submittedName>
</protein>
<evidence type="ECO:0000313" key="1">
    <source>
        <dbReference type="EMBL" id="KAJ0215245.1"/>
    </source>
</evidence>